<comment type="subcellular location">
    <subcellularLocation>
        <location evidence="1">Membrane</location>
        <topology evidence="1">Single-pass membrane protein</topology>
    </subcellularLocation>
</comment>
<feature type="transmembrane region" description="Helical" evidence="5">
    <location>
        <begin position="251"/>
        <end position="272"/>
    </location>
</feature>
<dbReference type="InParanoid" id="D8SLK2"/>
<accession>D8SLK2</accession>
<evidence type="ECO:0000256" key="5">
    <source>
        <dbReference type="SAM" id="Phobius"/>
    </source>
</evidence>
<reference evidence="8 9" key="1">
    <citation type="journal article" date="2011" name="Science">
        <title>The Selaginella genome identifies genetic changes associated with the evolution of vascular plants.</title>
        <authorList>
            <person name="Banks J.A."/>
            <person name="Nishiyama T."/>
            <person name="Hasebe M."/>
            <person name="Bowman J.L."/>
            <person name="Gribskov M."/>
            <person name="dePamphilis C."/>
            <person name="Albert V.A."/>
            <person name="Aono N."/>
            <person name="Aoyama T."/>
            <person name="Ambrose B.A."/>
            <person name="Ashton N.W."/>
            <person name="Axtell M.J."/>
            <person name="Barker E."/>
            <person name="Barker M.S."/>
            <person name="Bennetzen J.L."/>
            <person name="Bonawitz N.D."/>
            <person name="Chapple C."/>
            <person name="Cheng C."/>
            <person name="Correa L.G."/>
            <person name="Dacre M."/>
            <person name="DeBarry J."/>
            <person name="Dreyer I."/>
            <person name="Elias M."/>
            <person name="Engstrom E.M."/>
            <person name="Estelle M."/>
            <person name="Feng L."/>
            <person name="Finet C."/>
            <person name="Floyd S.K."/>
            <person name="Frommer W.B."/>
            <person name="Fujita T."/>
            <person name="Gramzow L."/>
            <person name="Gutensohn M."/>
            <person name="Harholt J."/>
            <person name="Hattori M."/>
            <person name="Heyl A."/>
            <person name="Hirai T."/>
            <person name="Hiwatashi Y."/>
            <person name="Ishikawa M."/>
            <person name="Iwata M."/>
            <person name="Karol K.G."/>
            <person name="Koehler B."/>
            <person name="Kolukisaoglu U."/>
            <person name="Kubo M."/>
            <person name="Kurata T."/>
            <person name="Lalonde S."/>
            <person name="Li K."/>
            <person name="Li Y."/>
            <person name="Litt A."/>
            <person name="Lyons E."/>
            <person name="Manning G."/>
            <person name="Maruyama T."/>
            <person name="Michael T.P."/>
            <person name="Mikami K."/>
            <person name="Miyazaki S."/>
            <person name="Morinaga S."/>
            <person name="Murata T."/>
            <person name="Mueller-Roeber B."/>
            <person name="Nelson D.R."/>
            <person name="Obara M."/>
            <person name="Oguri Y."/>
            <person name="Olmstead R.G."/>
            <person name="Onodera N."/>
            <person name="Petersen B.L."/>
            <person name="Pils B."/>
            <person name="Prigge M."/>
            <person name="Rensing S.A."/>
            <person name="Riano-Pachon D.M."/>
            <person name="Roberts A.W."/>
            <person name="Sato Y."/>
            <person name="Scheller H.V."/>
            <person name="Schulz B."/>
            <person name="Schulz C."/>
            <person name="Shakirov E.V."/>
            <person name="Shibagaki N."/>
            <person name="Shinohara N."/>
            <person name="Shippen D.E."/>
            <person name="Soerensen I."/>
            <person name="Sotooka R."/>
            <person name="Sugimoto N."/>
            <person name="Sugita M."/>
            <person name="Sumikawa N."/>
            <person name="Tanurdzic M."/>
            <person name="Theissen G."/>
            <person name="Ulvskov P."/>
            <person name="Wakazuki S."/>
            <person name="Weng J.K."/>
            <person name="Willats W.W."/>
            <person name="Wipf D."/>
            <person name="Wolf P.G."/>
            <person name="Yang L."/>
            <person name="Zimmer A.D."/>
            <person name="Zhu Q."/>
            <person name="Mitros T."/>
            <person name="Hellsten U."/>
            <person name="Loque D."/>
            <person name="Otillar R."/>
            <person name="Salamov A."/>
            <person name="Schmutz J."/>
            <person name="Shapiro H."/>
            <person name="Lindquist E."/>
            <person name="Lucas S."/>
            <person name="Rokhsar D."/>
            <person name="Grigoriev I.V."/>
        </authorList>
    </citation>
    <scope>NUCLEOTIDE SEQUENCE [LARGE SCALE GENOMIC DNA]</scope>
</reference>
<feature type="chain" id="PRO_5003122824" description="V-type proton ATPase subunit S1/VOA1 transmembrane domain-containing protein" evidence="6">
    <location>
        <begin position="24"/>
        <end position="284"/>
    </location>
</feature>
<dbReference type="Proteomes" id="UP000001514">
    <property type="component" value="Unassembled WGS sequence"/>
</dbReference>
<evidence type="ECO:0000256" key="6">
    <source>
        <dbReference type="SAM" id="SignalP"/>
    </source>
</evidence>
<keyword evidence="9" id="KW-1185">Reference proteome</keyword>
<dbReference type="PANTHER" id="PTHR35285">
    <property type="entry name" value="2-C-METHYL-D-ERYTHRITOL 4-PHOSPHATE CYTIDYLYLTRANSFERASE"/>
    <property type="match status" value="1"/>
</dbReference>
<dbReference type="PANTHER" id="PTHR35285:SF1">
    <property type="entry name" value="2-C-METHYL-D-ERYTHRITOL 4-PHOSPHATE CYTIDYLYLTRANSFERASE"/>
    <property type="match status" value="1"/>
</dbReference>
<evidence type="ECO:0000256" key="2">
    <source>
        <dbReference type="ARBA" id="ARBA00022692"/>
    </source>
</evidence>
<evidence type="ECO:0000256" key="3">
    <source>
        <dbReference type="ARBA" id="ARBA00022989"/>
    </source>
</evidence>
<organism evidence="9">
    <name type="scientific">Selaginella moellendorffii</name>
    <name type="common">Spikemoss</name>
    <dbReference type="NCBI Taxonomy" id="88036"/>
    <lineage>
        <taxon>Eukaryota</taxon>
        <taxon>Viridiplantae</taxon>
        <taxon>Streptophyta</taxon>
        <taxon>Embryophyta</taxon>
        <taxon>Tracheophyta</taxon>
        <taxon>Lycopodiopsida</taxon>
        <taxon>Selaginellales</taxon>
        <taxon>Selaginellaceae</taxon>
        <taxon>Selaginella</taxon>
    </lineage>
</organism>
<dbReference type="AlphaFoldDB" id="D8SLK2"/>
<name>D8SLK2_SELML</name>
<keyword evidence="2 5" id="KW-0812">Transmembrane</keyword>
<dbReference type="InterPro" id="IPR046756">
    <property type="entry name" value="VAS1/VOA1_TM"/>
</dbReference>
<dbReference type="GO" id="GO:0016020">
    <property type="term" value="C:membrane"/>
    <property type="evidence" value="ECO:0007669"/>
    <property type="project" value="UniProtKB-SubCell"/>
</dbReference>
<feature type="signal peptide" evidence="6">
    <location>
        <begin position="1"/>
        <end position="23"/>
    </location>
</feature>
<sequence>MAMVAEAPCLLLAFSMLIATVLAHSSLAMAPAFIWSNLRCVDSGQRVNYQVSDARSVTRAALEQLDMKKCLDGSEKPADLLVAFVGSEVRSVELSNELSSDTVEKLKGLILASNSSLSFPYVAAADGISIGSDVVRTLQDSTDLVAAFGCPGTLSSLSVLEAENYVVSTKAEHAQVLLLCLSSSALEPEGQVVQRILSKLEESSVRYVALYASDPLGFESFYASKHRMLASNDTKPYCDDVCKTKATLLEAIFVVIVLLMILISGLCCMMGIQTPLRFEKPHEG</sequence>
<dbReference type="Pfam" id="PF20520">
    <property type="entry name" value="Ac45-VOA1_TM"/>
    <property type="match status" value="1"/>
</dbReference>
<protein>
    <recommendedName>
        <fullName evidence="7">V-type proton ATPase subunit S1/VOA1 transmembrane domain-containing protein</fullName>
    </recommendedName>
</protein>
<dbReference type="EMBL" id="GL377626">
    <property type="protein sequence ID" value="EFJ14675.1"/>
    <property type="molecule type" value="Genomic_DNA"/>
</dbReference>
<dbReference type="OMA" id="HESMDSI"/>
<feature type="domain" description="V-type proton ATPase subunit S1/VOA1 transmembrane" evidence="7">
    <location>
        <begin position="248"/>
        <end position="280"/>
    </location>
</feature>
<proteinExistence type="predicted"/>
<gene>
    <name evidence="8" type="ORF">SELMODRAFT_268838</name>
</gene>
<dbReference type="FunCoup" id="D8SLK2">
    <property type="interactions" value="1605"/>
</dbReference>
<evidence type="ECO:0000256" key="1">
    <source>
        <dbReference type="ARBA" id="ARBA00004167"/>
    </source>
</evidence>
<evidence type="ECO:0000256" key="4">
    <source>
        <dbReference type="ARBA" id="ARBA00023136"/>
    </source>
</evidence>
<dbReference type="KEGG" id="smo:SELMODRAFT_268838"/>
<keyword evidence="4 5" id="KW-0472">Membrane</keyword>
<keyword evidence="6" id="KW-0732">Signal</keyword>
<dbReference type="eggNOG" id="ENOG502QW89">
    <property type="taxonomic scope" value="Eukaryota"/>
</dbReference>
<evidence type="ECO:0000313" key="8">
    <source>
        <dbReference type="EMBL" id="EFJ14675.1"/>
    </source>
</evidence>
<evidence type="ECO:0000313" key="9">
    <source>
        <dbReference type="Proteomes" id="UP000001514"/>
    </source>
</evidence>
<evidence type="ECO:0000259" key="7">
    <source>
        <dbReference type="Pfam" id="PF20520"/>
    </source>
</evidence>
<dbReference type="OrthoDB" id="2018140at2759"/>
<dbReference type="Gramene" id="EFJ14675">
    <property type="protein sequence ID" value="EFJ14675"/>
    <property type="gene ID" value="SELMODRAFT_268838"/>
</dbReference>
<dbReference type="HOGENOM" id="CLU_050769_0_0_1"/>
<keyword evidence="3 5" id="KW-1133">Transmembrane helix</keyword>